<dbReference type="OrthoDB" id="6465179at2"/>
<reference evidence="1 2" key="1">
    <citation type="submission" date="2016-09" db="EMBL/GenBank/DDBJ databases">
        <title>Xenorhabdus thuongxuanensis sp. nov. and Xenorhabdus eapokensis sp. nov., isolated from Steinernema species.</title>
        <authorList>
            <person name="Kaempfer P."/>
            <person name="Tobias N.J."/>
            <person name="Phan Ke L."/>
            <person name="Bode H.B."/>
            <person name="Glaeser S.P."/>
        </authorList>
    </citation>
    <scope>NUCLEOTIDE SEQUENCE [LARGE SCALE GENOMIC DNA]</scope>
    <source>
        <strain evidence="1 2">30TX1</strain>
    </source>
</reference>
<dbReference type="RefSeq" id="WP_074019719.1">
    <property type="nucleotide sequence ID" value="NZ_CAWMWP010000109.1"/>
</dbReference>
<evidence type="ECO:0000313" key="2">
    <source>
        <dbReference type="Proteomes" id="UP000186277"/>
    </source>
</evidence>
<protein>
    <submittedName>
        <fullName evidence="1">Uncharacterized protein</fullName>
    </submittedName>
</protein>
<name>A0A1Q5U400_9GAMM</name>
<dbReference type="AlphaFoldDB" id="A0A1Q5U400"/>
<evidence type="ECO:0000313" key="1">
    <source>
        <dbReference type="EMBL" id="OKP07208.1"/>
    </source>
</evidence>
<proteinExistence type="predicted"/>
<keyword evidence="2" id="KW-1185">Reference proteome</keyword>
<dbReference type="EMBL" id="MKGR01000008">
    <property type="protein sequence ID" value="OKP07208.1"/>
    <property type="molecule type" value="Genomic_DNA"/>
</dbReference>
<gene>
    <name evidence="1" type="ORF">Xentx_01480</name>
</gene>
<accession>A0A1Q5U400</accession>
<organism evidence="1 2">
    <name type="scientific">Xenorhabdus thuongxuanensis</name>
    <dbReference type="NCBI Taxonomy" id="1873484"/>
    <lineage>
        <taxon>Bacteria</taxon>
        <taxon>Pseudomonadati</taxon>
        <taxon>Pseudomonadota</taxon>
        <taxon>Gammaproteobacteria</taxon>
        <taxon>Enterobacterales</taxon>
        <taxon>Morganellaceae</taxon>
        <taxon>Xenorhabdus</taxon>
    </lineage>
</organism>
<dbReference type="Proteomes" id="UP000186277">
    <property type="component" value="Unassembled WGS sequence"/>
</dbReference>
<sequence>MKIKGSHYLFFILSVWFSQALALDLSYKSDIPADNKPSEEYLEKRDSLGHGSWNTEKLAKDNALAEKRENEQKEYNDKFNKHHNGLDKESWKLSYDWNEQQLKFFHKPQDDIMHHFKEQDKRRCYRETRQKLEKEQGNGYSYSDIEDACHTYY</sequence>
<comment type="caution">
    <text evidence="1">The sequence shown here is derived from an EMBL/GenBank/DDBJ whole genome shotgun (WGS) entry which is preliminary data.</text>
</comment>